<sequence>NEKRELISLKPTLSSLDRRNETLKKSQQNSAQNNSNIVTTTAPNTSVTVKESGSNQITKSDSKDNEFAHSVVNKSDNVDKTTSQTEVETSTSKSTATSAKTLTTLTGTVRILEDGWTFASDDKPIRNLESVVS</sequence>
<organism evidence="2">
    <name type="scientific">Cuerna arida</name>
    <dbReference type="NCBI Taxonomy" id="1464854"/>
    <lineage>
        <taxon>Eukaryota</taxon>
        <taxon>Metazoa</taxon>
        <taxon>Ecdysozoa</taxon>
        <taxon>Arthropoda</taxon>
        <taxon>Hexapoda</taxon>
        <taxon>Insecta</taxon>
        <taxon>Pterygota</taxon>
        <taxon>Neoptera</taxon>
        <taxon>Paraneoptera</taxon>
        <taxon>Hemiptera</taxon>
        <taxon>Auchenorrhyncha</taxon>
        <taxon>Membracoidea</taxon>
        <taxon>Cicadellidae</taxon>
        <taxon>Cicadellinae</taxon>
        <taxon>Proconiini</taxon>
        <taxon>Cuerna</taxon>
    </lineage>
</organism>
<feature type="non-terminal residue" evidence="2">
    <location>
        <position position="133"/>
    </location>
</feature>
<feature type="compositionally biased region" description="Low complexity" evidence="1">
    <location>
        <begin position="26"/>
        <end position="36"/>
    </location>
</feature>
<feature type="region of interest" description="Disordered" evidence="1">
    <location>
        <begin position="1"/>
        <end position="98"/>
    </location>
</feature>
<accession>A0A1B6EWL8</accession>
<evidence type="ECO:0000256" key="1">
    <source>
        <dbReference type="SAM" id="MobiDB-lite"/>
    </source>
</evidence>
<feature type="compositionally biased region" description="Polar residues" evidence="1">
    <location>
        <begin position="37"/>
        <end position="59"/>
    </location>
</feature>
<feature type="compositionally biased region" description="Low complexity" evidence="1">
    <location>
        <begin position="81"/>
        <end position="98"/>
    </location>
</feature>
<reference evidence="2" key="1">
    <citation type="submission" date="2015-11" db="EMBL/GenBank/DDBJ databases">
        <title>De novo transcriptome assembly of four potential Pierce s Disease insect vectors from Arizona vineyards.</title>
        <authorList>
            <person name="Tassone E.E."/>
        </authorList>
    </citation>
    <scope>NUCLEOTIDE SEQUENCE</scope>
</reference>
<gene>
    <name evidence="2" type="ORF">g.2772</name>
</gene>
<evidence type="ECO:0000313" key="2">
    <source>
        <dbReference type="EMBL" id="JAS42406.1"/>
    </source>
</evidence>
<dbReference type="EMBL" id="GECZ01027363">
    <property type="protein sequence ID" value="JAS42406.1"/>
    <property type="molecule type" value="Transcribed_RNA"/>
</dbReference>
<proteinExistence type="predicted"/>
<dbReference type="AlphaFoldDB" id="A0A1B6EWL8"/>
<name>A0A1B6EWL8_9HEMI</name>
<protein>
    <submittedName>
        <fullName evidence="2">Uncharacterized protein</fullName>
    </submittedName>
</protein>
<feature type="non-terminal residue" evidence="2">
    <location>
        <position position="1"/>
    </location>
</feature>